<name>A0ABN2DH25_9ACTN</name>
<dbReference type="PANTHER" id="PTHR30036">
    <property type="entry name" value="D-XYLOSE-BINDING PERIPLASMIC PROTEIN"/>
    <property type="match status" value="1"/>
</dbReference>
<dbReference type="Gene3D" id="3.40.50.2300">
    <property type="match status" value="2"/>
</dbReference>
<dbReference type="EMBL" id="BAAAPH010000011">
    <property type="protein sequence ID" value="GAA1576995.1"/>
    <property type="molecule type" value="Genomic_DNA"/>
</dbReference>
<dbReference type="SUPFAM" id="SSF53822">
    <property type="entry name" value="Periplasmic binding protein-like I"/>
    <property type="match status" value="1"/>
</dbReference>
<dbReference type="InterPro" id="IPR050555">
    <property type="entry name" value="Bact_Solute-Bind_Prot2"/>
</dbReference>
<sequence>MAYRADDQRSVTLSGPTHIRGVTAVRPERLVQVMVRWQKKAVAAVAAVALAAALAACSSSGGKQKEQSSSGSGSGVADTPRMKVALITHSGPGDTFWDIVRRGAEAAAKKDNIDLQYSADPDGAAQANLVQTAIDSKVDGIAVTLNKPDAVIPNVKKAIAAGIPVTVLNGGLDQWKSSGAIGYFGQDERIAGQATGEKLKELGAKKVLCVIHEQGNVSLEARCQGIKDKFGNVENVNVNGTDQPGTQATLTSKLQQDKAVDYVVALNAGIALTAVQAAKDAGSSAKIGSFDMSKEMAKAIQDGSVQFAVDQQPYLQGYLAVDALWLYKNNGDTIGGGQATLTGPAFIDKANIAAVLKYAEAGTR</sequence>
<dbReference type="PANTHER" id="PTHR30036:SF7">
    <property type="entry name" value="ABC TRANSPORTER PERIPLASMIC-BINDING PROTEIN YPHF"/>
    <property type="match status" value="1"/>
</dbReference>
<dbReference type="InterPro" id="IPR025997">
    <property type="entry name" value="SBP_2_dom"/>
</dbReference>
<organism evidence="4 5">
    <name type="scientific">Kribbella hippodromi</name>
    <dbReference type="NCBI Taxonomy" id="434347"/>
    <lineage>
        <taxon>Bacteria</taxon>
        <taxon>Bacillati</taxon>
        <taxon>Actinomycetota</taxon>
        <taxon>Actinomycetes</taxon>
        <taxon>Propionibacteriales</taxon>
        <taxon>Kribbellaceae</taxon>
        <taxon>Kribbella</taxon>
    </lineage>
</organism>
<evidence type="ECO:0000313" key="5">
    <source>
        <dbReference type="Proteomes" id="UP001501705"/>
    </source>
</evidence>
<evidence type="ECO:0000313" key="4">
    <source>
        <dbReference type="EMBL" id="GAA1576995.1"/>
    </source>
</evidence>
<comment type="caution">
    <text evidence="4">The sequence shown here is derived from an EMBL/GenBank/DDBJ whole genome shotgun (WGS) entry which is preliminary data.</text>
</comment>
<dbReference type="Proteomes" id="UP001501705">
    <property type="component" value="Unassembled WGS sequence"/>
</dbReference>
<protein>
    <submittedName>
        <fullName evidence="4">Substrate-binding domain-containing protein</fullName>
    </submittedName>
</protein>
<dbReference type="CDD" id="cd06312">
    <property type="entry name" value="PBP1_ABC_sugar_binding-like"/>
    <property type="match status" value="1"/>
</dbReference>
<dbReference type="InterPro" id="IPR028082">
    <property type="entry name" value="Peripla_BP_I"/>
</dbReference>
<keyword evidence="5" id="KW-1185">Reference proteome</keyword>
<gene>
    <name evidence="4" type="ORF">GCM10009804_37010</name>
</gene>
<feature type="domain" description="Periplasmic binding protein" evidence="3">
    <location>
        <begin position="86"/>
        <end position="327"/>
    </location>
</feature>
<evidence type="ECO:0000256" key="1">
    <source>
        <dbReference type="ARBA" id="ARBA00004196"/>
    </source>
</evidence>
<proteinExistence type="inferred from homology"/>
<evidence type="ECO:0000256" key="2">
    <source>
        <dbReference type="ARBA" id="ARBA00007639"/>
    </source>
</evidence>
<comment type="similarity">
    <text evidence="2">Belongs to the bacterial solute-binding protein 2 family.</text>
</comment>
<accession>A0ABN2DH25</accession>
<reference evidence="4 5" key="1">
    <citation type="journal article" date="2019" name="Int. J. Syst. Evol. Microbiol.">
        <title>The Global Catalogue of Microorganisms (GCM) 10K type strain sequencing project: providing services to taxonomists for standard genome sequencing and annotation.</title>
        <authorList>
            <consortium name="The Broad Institute Genomics Platform"/>
            <consortium name="The Broad Institute Genome Sequencing Center for Infectious Disease"/>
            <person name="Wu L."/>
            <person name="Ma J."/>
        </authorList>
    </citation>
    <scope>NUCLEOTIDE SEQUENCE [LARGE SCALE GENOMIC DNA]</scope>
    <source>
        <strain evidence="4 5">JCM 15572</strain>
    </source>
</reference>
<dbReference type="Pfam" id="PF13407">
    <property type="entry name" value="Peripla_BP_4"/>
    <property type="match status" value="1"/>
</dbReference>
<comment type="subcellular location">
    <subcellularLocation>
        <location evidence="1">Cell envelope</location>
    </subcellularLocation>
</comment>
<evidence type="ECO:0000259" key="3">
    <source>
        <dbReference type="Pfam" id="PF13407"/>
    </source>
</evidence>